<comment type="caution">
    <text evidence="2">The sequence shown here is derived from an EMBL/GenBank/DDBJ whole genome shotgun (WGS) entry which is preliminary data.</text>
</comment>
<evidence type="ECO:0000313" key="3">
    <source>
        <dbReference type="Proteomes" id="UP001165289"/>
    </source>
</evidence>
<keyword evidence="3" id="KW-1185">Reference proteome</keyword>
<accession>A0AAV7JBD0</accession>
<reference evidence="2 3" key="1">
    <citation type="journal article" date="2023" name="BMC Biol.">
        <title>The compact genome of the sponge Oopsacas minuta (Hexactinellida) is lacking key metazoan core genes.</title>
        <authorList>
            <person name="Santini S."/>
            <person name="Schenkelaars Q."/>
            <person name="Jourda C."/>
            <person name="Duchesne M."/>
            <person name="Belahbib H."/>
            <person name="Rocher C."/>
            <person name="Selva M."/>
            <person name="Riesgo A."/>
            <person name="Vervoort M."/>
            <person name="Leys S.P."/>
            <person name="Kodjabachian L."/>
            <person name="Le Bivic A."/>
            <person name="Borchiellini C."/>
            <person name="Claverie J.M."/>
            <person name="Renard E."/>
        </authorList>
    </citation>
    <scope>NUCLEOTIDE SEQUENCE [LARGE SCALE GENOMIC DNA]</scope>
    <source>
        <strain evidence="2">SPO-2</strain>
    </source>
</reference>
<protein>
    <submittedName>
        <fullName evidence="2">START domain containing protein</fullName>
    </submittedName>
</protein>
<dbReference type="AlphaFoldDB" id="A0AAV7JBD0"/>
<evidence type="ECO:0000259" key="1">
    <source>
        <dbReference type="PROSITE" id="PS50848"/>
    </source>
</evidence>
<dbReference type="EMBL" id="JAKMXF010000365">
    <property type="protein sequence ID" value="KAI6645999.1"/>
    <property type="molecule type" value="Genomic_DNA"/>
</dbReference>
<dbReference type="InterPro" id="IPR051213">
    <property type="entry name" value="START_lipid_transfer"/>
</dbReference>
<dbReference type="InterPro" id="IPR002913">
    <property type="entry name" value="START_lipid-bd_dom"/>
</dbReference>
<proteinExistence type="predicted"/>
<dbReference type="GO" id="GO:0008289">
    <property type="term" value="F:lipid binding"/>
    <property type="evidence" value="ECO:0007669"/>
    <property type="project" value="InterPro"/>
</dbReference>
<dbReference type="PANTHER" id="PTHR19308">
    <property type="entry name" value="PHOSPHATIDYLCHOLINE TRANSFER PROTEIN"/>
    <property type="match status" value="1"/>
</dbReference>
<dbReference type="Gene3D" id="3.30.530.20">
    <property type="match status" value="1"/>
</dbReference>
<gene>
    <name evidence="2" type="ORF">LOD99_13252</name>
</gene>
<sequence length="235" mass="26429">MAAKLSVDIDKSSLTSLLENCTEKFLKYTKATEADGWKYANTENGVEVWKYSPTDGSPTNGLARGRIPVKVPPELAWRYVIDARNNMAMDSHCTGVELLQEFGPELYIYRISYSLPWPITPRELIVAYNCTFIDPKTRLTLFTSIPEEFVPVTPGFVRAESFGGILNISNEANTSCELISVSSGDLKGYLPTYLINAIITRRPYLLSKVRDLLESHDPNVSSKYFFIEEAKLPKL</sequence>
<organism evidence="2 3">
    <name type="scientific">Oopsacas minuta</name>
    <dbReference type="NCBI Taxonomy" id="111878"/>
    <lineage>
        <taxon>Eukaryota</taxon>
        <taxon>Metazoa</taxon>
        <taxon>Porifera</taxon>
        <taxon>Hexactinellida</taxon>
        <taxon>Hexasterophora</taxon>
        <taxon>Lyssacinosida</taxon>
        <taxon>Leucopsacidae</taxon>
        <taxon>Oopsacas</taxon>
    </lineage>
</organism>
<dbReference type="Proteomes" id="UP001165289">
    <property type="component" value="Unassembled WGS sequence"/>
</dbReference>
<dbReference type="PROSITE" id="PS50848">
    <property type="entry name" value="START"/>
    <property type="match status" value="1"/>
</dbReference>
<dbReference type="CDD" id="cd00177">
    <property type="entry name" value="START"/>
    <property type="match status" value="1"/>
</dbReference>
<dbReference type="SUPFAM" id="SSF55961">
    <property type="entry name" value="Bet v1-like"/>
    <property type="match status" value="1"/>
</dbReference>
<dbReference type="PANTHER" id="PTHR19308:SF14">
    <property type="entry name" value="START DOMAIN-CONTAINING PROTEIN"/>
    <property type="match status" value="1"/>
</dbReference>
<evidence type="ECO:0000313" key="2">
    <source>
        <dbReference type="EMBL" id="KAI6645999.1"/>
    </source>
</evidence>
<feature type="domain" description="START" evidence="1">
    <location>
        <begin position="32"/>
        <end position="201"/>
    </location>
</feature>
<dbReference type="InterPro" id="IPR023393">
    <property type="entry name" value="START-like_dom_sf"/>
</dbReference>
<dbReference type="GO" id="GO:0005737">
    <property type="term" value="C:cytoplasm"/>
    <property type="evidence" value="ECO:0007669"/>
    <property type="project" value="UniProtKB-ARBA"/>
</dbReference>
<name>A0AAV7JBD0_9METZ</name>
<dbReference type="Pfam" id="PF01852">
    <property type="entry name" value="START"/>
    <property type="match status" value="1"/>
</dbReference>